<keyword evidence="1" id="KW-1133">Transmembrane helix</keyword>
<dbReference type="RefSeq" id="WP_307239232.1">
    <property type="nucleotide sequence ID" value="NZ_JAUSUZ010000001.1"/>
</dbReference>
<protein>
    <submittedName>
        <fullName evidence="2">ElaB/YqjD/DUF883 family membrane-anchored ribosome-binding protein</fullName>
    </submittedName>
</protein>
<accession>A0AAE3VYK3</accession>
<evidence type="ECO:0000313" key="2">
    <source>
        <dbReference type="EMBL" id="MDQ0366129.1"/>
    </source>
</evidence>
<evidence type="ECO:0000313" key="3">
    <source>
        <dbReference type="Proteomes" id="UP001240236"/>
    </source>
</evidence>
<keyword evidence="1" id="KW-0472">Membrane</keyword>
<name>A0AAE3VYK3_9ACTN</name>
<sequence length="134" mass="13915">MGTNLLHRKTKTERATQQAWDYLKHTMESAGDLAGSTKSTVSTSVSSAAGTLGAVTSEAKYRAQGALDALAGRRPALPWTLIAGAAVLGVVAGFAVSVAARRSLAERPAEDEIDDADEVVAIYTGDRTPVGLND</sequence>
<keyword evidence="1" id="KW-0812">Transmembrane</keyword>
<keyword evidence="3" id="KW-1185">Reference proteome</keyword>
<feature type="transmembrane region" description="Helical" evidence="1">
    <location>
        <begin position="76"/>
        <end position="100"/>
    </location>
</feature>
<organism evidence="2 3">
    <name type="scientific">Catenuloplanes indicus</name>
    <dbReference type="NCBI Taxonomy" id="137267"/>
    <lineage>
        <taxon>Bacteria</taxon>
        <taxon>Bacillati</taxon>
        <taxon>Actinomycetota</taxon>
        <taxon>Actinomycetes</taxon>
        <taxon>Micromonosporales</taxon>
        <taxon>Micromonosporaceae</taxon>
        <taxon>Catenuloplanes</taxon>
    </lineage>
</organism>
<reference evidence="2 3" key="1">
    <citation type="submission" date="2023-07" db="EMBL/GenBank/DDBJ databases">
        <title>Sequencing the genomes of 1000 actinobacteria strains.</title>
        <authorList>
            <person name="Klenk H.-P."/>
        </authorList>
    </citation>
    <scope>NUCLEOTIDE SEQUENCE [LARGE SCALE GENOMIC DNA]</scope>
    <source>
        <strain evidence="2 3">DSM 44709</strain>
    </source>
</reference>
<gene>
    <name evidence="2" type="ORF">J2S42_002798</name>
</gene>
<dbReference type="Proteomes" id="UP001240236">
    <property type="component" value="Unassembled WGS sequence"/>
</dbReference>
<dbReference type="AlphaFoldDB" id="A0AAE3VYK3"/>
<evidence type="ECO:0000256" key="1">
    <source>
        <dbReference type="SAM" id="Phobius"/>
    </source>
</evidence>
<comment type="caution">
    <text evidence="2">The sequence shown here is derived from an EMBL/GenBank/DDBJ whole genome shotgun (WGS) entry which is preliminary data.</text>
</comment>
<proteinExistence type="predicted"/>
<dbReference type="EMBL" id="JAUSUZ010000001">
    <property type="protein sequence ID" value="MDQ0366129.1"/>
    <property type="molecule type" value="Genomic_DNA"/>
</dbReference>